<sequence length="437" mass="48932">MNDEYDLIIVGAGILGCAAAVAFARQERKVLLIERDLSEPDRIVGELLQPGGVLALEKLGLAGCLENIDSISCHGYIVFRDGQYVHVPYPDRSDGQPGRGHTFHHGRFVMNLRKAAAAESNVTVYEGTANEIILCPITDCAIGVSCSKKGESEFTINFYAPLTIIADGCFSKFRRDFIPKQVTVKSNFVGFVMTDSQLPYQNHGHVVLGKISPILMYQISTEHTRVLVDIPGKLPSNGSGALKTKFYEALNTERLRSMPNSFLPPSTNVHGGLILLGDAMNMRHPLTGGGMTVAFNDVVMLSELLHPSQVPDFSDIELILSKMQTFHWRRKKLSTVINILAQALYMLFSAKDENLNILREGCFKYFQQGGRCVSDPCLRFYLFHKTSLKVLWSFTPPVPWHSIFSTGSRDIEPVRETTRYYGFHYFVLIANFYINYE</sequence>
<dbReference type="AlphaFoldDB" id="A0A9N8V0X3"/>
<keyword evidence="9" id="KW-1133">Transmembrane helix</keyword>
<dbReference type="Pfam" id="PF13450">
    <property type="entry name" value="NAD_binding_8"/>
    <property type="match status" value="1"/>
</dbReference>
<proteinExistence type="inferred from homology"/>
<dbReference type="InterPro" id="IPR040125">
    <property type="entry name" value="Squalene_monox"/>
</dbReference>
<reference evidence="11" key="1">
    <citation type="submission" date="2021-06" db="EMBL/GenBank/DDBJ databases">
        <authorList>
            <person name="Kallberg Y."/>
            <person name="Tangrot J."/>
            <person name="Rosling A."/>
        </authorList>
    </citation>
    <scope>NUCLEOTIDE SEQUENCE</scope>
    <source>
        <strain evidence="11">FL130A</strain>
    </source>
</reference>
<comment type="catalytic activity">
    <reaction evidence="9">
        <text>squalene + reduced [NADPH--hemoprotein reductase] + O2 = (S)-2,3-epoxysqualene + oxidized [NADPH--hemoprotein reductase] + H2O + H(+)</text>
        <dbReference type="Rhea" id="RHEA:25282"/>
        <dbReference type="Rhea" id="RHEA-COMP:11964"/>
        <dbReference type="Rhea" id="RHEA-COMP:11965"/>
        <dbReference type="ChEBI" id="CHEBI:15377"/>
        <dbReference type="ChEBI" id="CHEBI:15378"/>
        <dbReference type="ChEBI" id="CHEBI:15379"/>
        <dbReference type="ChEBI" id="CHEBI:15440"/>
        <dbReference type="ChEBI" id="CHEBI:15441"/>
        <dbReference type="ChEBI" id="CHEBI:57618"/>
        <dbReference type="ChEBI" id="CHEBI:58210"/>
        <dbReference type="EC" id="1.14.14.17"/>
    </reaction>
</comment>
<evidence type="ECO:0000256" key="3">
    <source>
        <dbReference type="ARBA" id="ARBA00008802"/>
    </source>
</evidence>
<dbReference type="Proteomes" id="UP000789508">
    <property type="component" value="Unassembled WGS sequence"/>
</dbReference>
<keyword evidence="6 9" id="KW-0274">FAD</keyword>
<dbReference type="GO" id="GO:0004506">
    <property type="term" value="F:squalene monooxygenase activity"/>
    <property type="evidence" value="ECO:0007669"/>
    <property type="project" value="UniProtKB-UniRule"/>
</dbReference>
<dbReference type="OrthoDB" id="1678617at2759"/>
<dbReference type="EMBL" id="CAJVPS010000005">
    <property type="protein sequence ID" value="CAG8438582.1"/>
    <property type="molecule type" value="Genomic_DNA"/>
</dbReference>
<dbReference type="GO" id="GO:0050660">
    <property type="term" value="F:flavin adenine dinucleotide binding"/>
    <property type="evidence" value="ECO:0007669"/>
    <property type="project" value="UniProtKB-UniRule"/>
</dbReference>
<dbReference type="FunFam" id="3.50.50.60:FF:000662">
    <property type="entry name" value="Uncharacterized protein"/>
    <property type="match status" value="1"/>
</dbReference>
<protein>
    <recommendedName>
        <fullName evidence="4 9">Squalene monooxygenase</fullName>
        <ecNumber evidence="4 9">1.14.14.17</ecNumber>
    </recommendedName>
</protein>
<comment type="caution">
    <text evidence="9">Lacks conserved residue(s) required for the propagation of feature annotation.</text>
</comment>
<organism evidence="11 12">
    <name type="scientific">Ambispora leptoticha</name>
    <dbReference type="NCBI Taxonomy" id="144679"/>
    <lineage>
        <taxon>Eukaryota</taxon>
        <taxon>Fungi</taxon>
        <taxon>Fungi incertae sedis</taxon>
        <taxon>Mucoromycota</taxon>
        <taxon>Glomeromycotina</taxon>
        <taxon>Glomeromycetes</taxon>
        <taxon>Archaeosporales</taxon>
        <taxon>Ambisporaceae</taxon>
        <taxon>Ambispora</taxon>
    </lineage>
</organism>
<evidence type="ECO:0000313" key="12">
    <source>
        <dbReference type="Proteomes" id="UP000789508"/>
    </source>
</evidence>
<evidence type="ECO:0000256" key="6">
    <source>
        <dbReference type="ARBA" id="ARBA00022827"/>
    </source>
</evidence>
<evidence type="ECO:0000313" key="11">
    <source>
        <dbReference type="EMBL" id="CAG8438582.1"/>
    </source>
</evidence>
<comment type="caution">
    <text evidence="11">The sequence shown here is derived from an EMBL/GenBank/DDBJ whole genome shotgun (WGS) entry which is preliminary data.</text>
</comment>
<feature type="domain" description="Squalene epoxidase" evidence="10">
    <location>
        <begin position="160"/>
        <end position="376"/>
    </location>
</feature>
<evidence type="ECO:0000256" key="4">
    <source>
        <dbReference type="ARBA" id="ARBA00012312"/>
    </source>
</evidence>
<dbReference type="InterPro" id="IPR013698">
    <property type="entry name" value="Squalene_epoxidase"/>
</dbReference>
<dbReference type="Pfam" id="PF08491">
    <property type="entry name" value="SE"/>
    <property type="match status" value="1"/>
</dbReference>
<dbReference type="GO" id="GO:0005789">
    <property type="term" value="C:endoplasmic reticulum membrane"/>
    <property type="evidence" value="ECO:0007669"/>
    <property type="project" value="UniProtKB-SubCell"/>
</dbReference>
<evidence type="ECO:0000256" key="8">
    <source>
        <dbReference type="ARBA" id="ARBA00023136"/>
    </source>
</evidence>
<evidence type="ECO:0000256" key="9">
    <source>
        <dbReference type="RuleBase" id="RU367121"/>
    </source>
</evidence>
<comment type="subcellular location">
    <subcellularLocation>
        <location evidence="9">Endoplasmic reticulum membrane</location>
        <topology evidence="9">Multi-pass membrane protein</topology>
    </subcellularLocation>
    <subcellularLocation>
        <location evidence="2">Microsome membrane</location>
        <topology evidence="2">Multi-pass membrane protein</topology>
    </subcellularLocation>
</comment>
<keyword evidence="8 9" id="KW-0472">Membrane</keyword>
<comment type="function">
    <text evidence="9">Catalyzes the stereospecific oxidation of squalene to (S)-2,3-epoxysqualene, and is considered to be a rate-limiting enzyme in steroid biosynthesis.</text>
</comment>
<keyword evidence="7 9" id="KW-0560">Oxidoreductase</keyword>
<comment type="similarity">
    <text evidence="3 9">Belongs to the squalene monooxygenase family.</text>
</comment>
<comment type="cofactor">
    <cofactor evidence="1 9">
        <name>FAD</name>
        <dbReference type="ChEBI" id="CHEBI:57692"/>
    </cofactor>
</comment>
<dbReference type="PRINTS" id="PR00420">
    <property type="entry name" value="RNGMNOXGNASE"/>
</dbReference>
<dbReference type="GO" id="GO:0006696">
    <property type="term" value="P:ergosterol biosynthetic process"/>
    <property type="evidence" value="ECO:0007669"/>
    <property type="project" value="TreeGrafter"/>
</dbReference>
<dbReference type="EC" id="1.14.14.17" evidence="4 9"/>
<name>A0A9N8V0X3_9GLOM</name>
<evidence type="ECO:0000256" key="1">
    <source>
        <dbReference type="ARBA" id="ARBA00001974"/>
    </source>
</evidence>
<evidence type="ECO:0000256" key="5">
    <source>
        <dbReference type="ARBA" id="ARBA00022630"/>
    </source>
</evidence>
<dbReference type="SUPFAM" id="SSF51905">
    <property type="entry name" value="FAD/NAD(P)-binding domain"/>
    <property type="match status" value="1"/>
</dbReference>
<feature type="transmembrane region" description="Helical" evidence="9">
    <location>
        <begin position="6"/>
        <end position="24"/>
    </location>
</feature>
<gene>
    <name evidence="11" type="ORF">ALEPTO_LOCUS106</name>
</gene>
<evidence type="ECO:0000256" key="2">
    <source>
        <dbReference type="ARBA" id="ARBA00004154"/>
    </source>
</evidence>
<accession>A0A9N8V0X3</accession>
<dbReference type="PANTHER" id="PTHR10835">
    <property type="entry name" value="SQUALENE MONOOXYGENASE"/>
    <property type="match status" value="1"/>
</dbReference>
<evidence type="ECO:0000259" key="10">
    <source>
        <dbReference type="Pfam" id="PF08491"/>
    </source>
</evidence>
<evidence type="ECO:0000256" key="7">
    <source>
        <dbReference type="ARBA" id="ARBA00023002"/>
    </source>
</evidence>
<keyword evidence="5 9" id="KW-0285">Flavoprotein</keyword>
<dbReference type="PANTHER" id="PTHR10835:SF0">
    <property type="entry name" value="SQUALENE MONOOXYGENASE"/>
    <property type="match status" value="1"/>
</dbReference>
<keyword evidence="9" id="KW-0256">Endoplasmic reticulum</keyword>
<keyword evidence="12" id="KW-1185">Reference proteome</keyword>
<dbReference type="InterPro" id="IPR036188">
    <property type="entry name" value="FAD/NAD-bd_sf"/>
</dbReference>
<dbReference type="Gene3D" id="3.50.50.60">
    <property type="entry name" value="FAD/NAD(P)-binding domain"/>
    <property type="match status" value="1"/>
</dbReference>
<keyword evidence="9" id="KW-0812">Transmembrane</keyword>